<dbReference type="PANTHER" id="PTHR11136">
    <property type="entry name" value="FOLYLPOLYGLUTAMATE SYNTHASE-RELATED"/>
    <property type="match status" value="1"/>
</dbReference>
<dbReference type="Gene3D" id="3.40.1190.10">
    <property type="entry name" value="Mur-like, catalytic domain"/>
    <property type="match status" value="1"/>
</dbReference>
<sequence>MTSKLRSSRTYHDAIGQLNQLQTGARKVQTATAVLTPREKALGWARFLELDVRLLNRELGVQKLPVIHVAGTKGKGTTCLYTENIIQTYHRSKESKNNKTIGCLVSPHISSVRERIRVNGEPISEACFASYFWSLWDQMMQRHEAETEMPGYPGFLTLLAFYIFVQKAVDIAIIETGMGGETDTTNIIDAPIATGISALGLDHTARLGNTIQSIAWHKAGIFKRGRPAWSVPQSIEASDVLHARAVEKGTSVQFVDGGMLKNMGVAVKPDVTFQRENAALALSLAKTYVSQLDPPGEIDYSVAQCLETTEMPIKFEILSQAGWTWVLSSAHNEMSIRPVTQAFVETFRQ</sequence>
<evidence type="ECO:0000256" key="2">
    <source>
        <dbReference type="ARBA" id="ARBA00022598"/>
    </source>
</evidence>
<dbReference type="NCBIfam" id="TIGR01499">
    <property type="entry name" value="folC"/>
    <property type="match status" value="1"/>
</dbReference>
<evidence type="ECO:0000256" key="4">
    <source>
        <dbReference type="ARBA" id="ARBA00022840"/>
    </source>
</evidence>
<reference evidence="6" key="2">
    <citation type="submission" date="2020-04" db="EMBL/GenBank/DDBJ databases">
        <authorList>
            <consortium name="NCBI Genome Project"/>
        </authorList>
    </citation>
    <scope>NUCLEOTIDE SEQUENCE</scope>
    <source>
        <strain evidence="6">CBS 342.82</strain>
    </source>
</reference>
<dbReference type="GO" id="GO:0004326">
    <property type="term" value="F:tetrahydrofolylpolyglutamate synthase activity"/>
    <property type="evidence" value="ECO:0007669"/>
    <property type="project" value="InterPro"/>
</dbReference>
<gene>
    <name evidence="6" type="ORF">K489DRAFT_320741</name>
</gene>
<dbReference type="GO" id="GO:0005829">
    <property type="term" value="C:cytosol"/>
    <property type="evidence" value="ECO:0007669"/>
    <property type="project" value="TreeGrafter"/>
</dbReference>
<dbReference type="GO" id="GO:0005739">
    <property type="term" value="C:mitochondrion"/>
    <property type="evidence" value="ECO:0007669"/>
    <property type="project" value="TreeGrafter"/>
</dbReference>
<evidence type="ECO:0000313" key="6">
    <source>
        <dbReference type="RefSeq" id="XP_033459378.1"/>
    </source>
</evidence>
<keyword evidence="3" id="KW-0547">Nucleotide-binding</keyword>
<dbReference type="Proteomes" id="UP000504637">
    <property type="component" value="Unplaced"/>
</dbReference>
<reference evidence="6" key="3">
    <citation type="submission" date="2025-08" db="UniProtKB">
        <authorList>
            <consortium name="RefSeq"/>
        </authorList>
    </citation>
    <scope>IDENTIFICATION</scope>
    <source>
        <strain evidence="6">CBS 342.82</strain>
    </source>
</reference>
<evidence type="ECO:0000256" key="1">
    <source>
        <dbReference type="ARBA" id="ARBA00008276"/>
    </source>
</evidence>
<dbReference type="GeneID" id="54359284"/>
<dbReference type="InterPro" id="IPR018109">
    <property type="entry name" value="Folylpolyglutamate_synth_CS"/>
</dbReference>
<dbReference type="PROSITE" id="PS01012">
    <property type="entry name" value="FOLYLPOLYGLU_SYNT_2"/>
    <property type="match status" value="1"/>
</dbReference>
<comment type="similarity">
    <text evidence="1">Belongs to the folylpolyglutamate synthase family.</text>
</comment>
<proteinExistence type="inferred from homology"/>
<evidence type="ECO:0000313" key="5">
    <source>
        <dbReference type="Proteomes" id="UP000504637"/>
    </source>
</evidence>
<keyword evidence="4" id="KW-0067">ATP-binding</keyword>
<dbReference type="AlphaFoldDB" id="A0A6J3M657"/>
<dbReference type="InterPro" id="IPR036565">
    <property type="entry name" value="Mur-like_cat_sf"/>
</dbReference>
<dbReference type="GO" id="GO:0005524">
    <property type="term" value="F:ATP binding"/>
    <property type="evidence" value="ECO:0007669"/>
    <property type="project" value="UniProtKB-KW"/>
</dbReference>
<keyword evidence="5" id="KW-1185">Reference proteome</keyword>
<reference evidence="6" key="1">
    <citation type="submission" date="2020-01" db="EMBL/GenBank/DDBJ databases">
        <authorList>
            <consortium name="DOE Joint Genome Institute"/>
            <person name="Haridas S."/>
            <person name="Albert R."/>
            <person name="Binder M."/>
            <person name="Bloem J."/>
            <person name="Labutti K."/>
            <person name="Salamov A."/>
            <person name="Andreopoulos B."/>
            <person name="Baker S.E."/>
            <person name="Barry K."/>
            <person name="Bills G."/>
            <person name="Bluhm B.H."/>
            <person name="Cannon C."/>
            <person name="Castanera R."/>
            <person name="Culley D.E."/>
            <person name="Daum C."/>
            <person name="Ezra D."/>
            <person name="Gonzalez J.B."/>
            <person name="Henrissat B."/>
            <person name="Kuo A."/>
            <person name="Liang C."/>
            <person name="Lipzen A."/>
            <person name="Lutzoni F."/>
            <person name="Magnuson J."/>
            <person name="Mondo S."/>
            <person name="Nolan M."/>
            <person name="Ohm R."/>
            <person name="Pangilinan J."/>
            <person name="Park H.-J."/>
            <person name="Ramirez L."/>
            <person name="Alfaro M."/>
            <person name="Sun H."/>
            <person name="Tritt A."/>
            <person name="Yoshinaga Y."/>
            <person name="Zwiers L.-H."/>
            <person name="Turgeon B.G."/>
            <person name="Goodwin S.B."/>
            <person name="Spatafora J.W."/>
            <person name="Crous P.W."/>
            <person name="Grigoriev I.V."/>
        </authorList>
    </citation>
    <scope>NUCLEOTIDE SEQUENCE</scope>
    <source>
        <strain evidence="6">CBS 342.82</strain>
    </source>
</reference>
<dbReference type="OrthoDB" id="5212574at2759"/>
<dbReference type="RefSeq" id="XP_033459378.1">
    <property type="nucleotide sequence ID" value="XM_033601484.1"/>
</dbReference>
<accession>A0A6J3M657</accession>
<dbReference type="SUPFAM" id="SSF53623">
    <property type="entry name" value="MurD-like peptide ligases, catalytic domain"/>
    <property type="match status" value="1"/>
</dbReference>
<keyword evidence="2 6" id="KW-0436">Ligase</keyword>
<evidence type="ECO:0000256" key="3">
    <source>
        <dbReference type="ARBA" id="ARBA00022741"/>
    </source>
</evidence>
<dbReference type="PANTHER" id="PTHR11136:SF5">
    <property type="entry name" value="FOLYLPOLYGLUTAMATE SYNTHASE, MITOCHONDRIAL"/>
    <property type="match status" value="1"/>
</dbReference>
<protein>
    <submittedName>
        <fullName evidence="6">Mur ligase</fullName>
    </submittedName>
</protein>
<name>A0A6J3M657_9PEZI</name>
<organism evidence="6">
    <name type="scientific">Dissoconium aciculare CBS 342.82</name>
    <dbReference type="NCBI Taxonomy" id="1314786"/>
    <lineage>
        <taxon>Eukaryota</taxon>
        <taxon>Fungi</taxon>
        <taxon>Dikarya</taxon>
        <taxon>Ascomycota</taxon>
        <taxon>Pezizomycotina</taxon>
        <taxon>Dothideomycetes</taxon>
        <taxon>Dothideomycetidae</taxon>
        <taxon>Mycosphaerellales</taxon>
        <taxon>Dissoconiaceae</taxon>
        <taxon>Dissoconium</taxon>
    </lineage>
</organism>
<dbReference type="InterPro" id="IPR001645">
    <property type="entry name" value="Folylpolyglutamate_synth"/>
</dbReference>